<evidence type="ECO:0000313" key="6">
    <source>
        <dbReference type="EMBL" id="CAF3966825.1"/>
    </source>
</evidence>
<feature type="coiled-coil region" evidence="2">
    <location>
        <begin position="224"/>
        <end position="300"/>
    </location>
</feature>
<dbReference type="Gene3D" id="1.10.287.1490">
    <property type="match status" value="1"/>
</dbReference>
<feature type="coiled-coil region" evidence="2">
    <location>
        <begin position="384"/>
        <end position="548"/>
    </location>
</feature>
<dbReference type="AlphaFoldDB" id="A0A814WH23"/>
<dbReference type="GO" id="GO:0000922">
    <property type="term" value="C:spindle pole"/>
    <property type="evidence" value="ECO:0007669"/>
    <property type="project" value="TreeGrafter"/>
</dbReference>
<evidence type="ECO:0000259" key="4">
    <source>
        <dbReference type="PROSITE" id="PS50157"/>
    </source>
</evidence>
<accession>A0A814WH23</accession>
<proteinExistence type="predicted"/>
<dbReference type="PROSITE" id="PS00028">
    <property type="entry name" value="ZINC_FINGER_C2H2_1"/>
    <property type="match status" value="1"/>
</dbReference>
<evidence type="ECO:0000256" key="3">
    <source>
        <dbReference type="SAM" id="MobiDB-lite"/>
    </source>
</evidence>
<dbReference type="Proteomes" id="UP000663829">
    <property type="component" value="Unassembled WGS sequence"/>
</dbReference>
<organism evidence="5 7">
    <name type="scientific">Didymodactylos carnosus</name>
    <dbReference type="NCBI Taxonomy" id="1234261"/>
    <lineage>
        <taxon>Eukaryota</taxon>
        <taxon>Metazoa</taxon>
        <taxon>Spiralia</taxon>
        <taxon>Gnathifera</taxon>
        <taxon>Rotifera</taxon>
        <taxon>Eurotatoria</taxon>
        <taxon>Bdelloidea</taxon>
        <taxon>Philodinida</taxon>
        <taxon>Philodinidae</taxon>
        <taxon>Didymodactylos</taxon>
    </lineage>
</organism>
<keyword evidence="1" id="KW-0863">Zinc-finger</keyword>
<dbReference type="GO" id="GO:0000775">
    <property type="term" value="C:chromosome, centromeric region"/>
    <property type="evidence" value="ECO:0007669"/>
    <property type="project" value="InterPro"/>
</dbReference>
<dbReference type="GO" id="GO:0070840">
    <property type="term" value="F:dynein complex binding"/>
    <property type="evidence" value="ECO:0007669"/>
    <property type="project" value="TreeGrafter"/>
</dbReference>
<protein>
    <recommendedName>
        <fullName evidence="4">C2H2-type domain-containing protein</fullName>
    </recommendedName>
</protein>
<keyword evidence="1" id="KW-0862">Zinc</keyword>
<sequence length="556" mass="65110">MGRAGSLPIGMGADGTNMSSLFNRLKNRKTQNNTSDDSLSISSFDEEGFLCPICHRKFNDQIELGEHYTAMHTSPTKNNKEDDQQQQRQQQQQSTANNHLTGEVNERTSAQDLTKELNFWKTQFTTSEESRMSLSNELIQVRQHVGDLEAEIEQLKQQLQQSQKRLSGQSQEIASLKSEKDVYQSQIVVFSDELLIAQEELKIKQNQLSQLCDDLIPRPSSDDVDVLKHELVSVQQQMNDLALEKENEISKLIQELSTYKSTISDRDNHVKLYKTFFDEMNEYSKQLDQFQFQFNESEKQSKELNTYCTNMKNDTNNLIQLIQFMKEKFLLNKTKLNNRIDQYETNFTQLHMLISRNRIDDHQLTLENMIDNMKNSVQQNFTQIDTLTLENTQLRNELDQLKTQSNTTMEYNEQIKNDLKVQNEYNTSLKSEITSLTDDIKQMETTIEQLKNEKNELIQKIDTGENGIDTIVRQLTNEKDQYENQMKDLKLVVKQNTSDFEAKERQKQSLLNEIETLKQQIEDMTNENSNLKQNINQKQEHLNDFEIKFEEKRIDL</sequence>
<keyword evidence="1" id="KW-0479">Metal-binding</keyword>
<feature type="domain" description="C2H2-type" evidence="4">
    <location>
        <begin position="49"/>
        <end position="77"/>
    </location>
</feature>
<keyword evidence="2" id="KW-0175">Coiled coil</keyword>
<keyword evidence="7" id="KW-1185">Reference proteome</keyword>
<dbReference type="InterPro" id="IPR043513">
    <property type="entry name" value="Cenp-F"/>
</dbReference>
<dbReference type="EMBL" id="CAJNOQ010008628">
    <property type="protein sequence ID" value="CAF1202403.1"/>
    <property type="molecule type" value="Genomic_DNA"/>
</dbReference>
<evidence type="ECO:0000256" key="1">
    <source>
        <dbReference type="PROSITE-ProRule" id="PRU00042"/>
    </source>
</evidence>
<dbReference type="GO" id="GO:0000278">
    <property type="term" value="P:mitotic cell cycle"/>
    <property type="evidence" value="ECO:0007669"/>
    <property type="project" value="TreeGrafter"/>
</dbReference>
<evidence type="ECO:0000313" key="5">
    <source>
        <dbReference type="EMBL" id="CAF1202403.1"/>
    </source>
</evidence>
<dbReference type="OrthoDB" id="10018316at2759"/>
<reference evidence="5" key="1">
    <citation type="submission" date="2021-02" db="EMBL/GenBank/DDBJ databases">
        <authorList>
            <person name="Nowell W R."/>
        </authorList>
    </citation>
    <scope>NUCLEOTIDE SEQUENCE</scope>
</reference>
<name>A0A814WH23_9BILA</name>
<comment type="caution">
    <text evidence="5">The sequence shown here is derived from an EMBL/GenBank/DDBJ whole genome shotgun (WGS) entry which is preliminary data.</text>
</comment>
<dbReference type="GO" id="GO:0010389">
    <property type="term" value="P:regulation of G2/M transition of mitotic cell cycle"/>
    <property type="evidence" value="ECO:0007669"/>
    <property type="project" value="TreeGrafter"/>
</dbReference>
<dbReference type="GO" id="GO:0051310">
    <property type="term" value="P:metaphase chromosome alignment"/>
    <property type="evidence" value="ECO:0007669"/>
    <property type="project" value="TreeGrafter"/>
</dbReference>
<dbReference type="PROSITE" id="PS50157">
    <property type="entry name" value="ZINC_FINGER_C2H2_2"/>
    <property type="match status" value="1"/>
</dbReference>
<dbReference type="Proteomes" id="UP000681722">
    <property type="component" value="Unassembled WGS sequence"/>
</dbReference>
<dbReference type="EMBL" id="CAJOBC010008629">
    <property type="protein sequence ID" value="CAF3966825.1"/>
    <property type="molecule type" value="Genomic_DNA"/>
</dbReference>
<dbReference type="GO" id="GO:0008270">
    <property type="term" value="F:zinc ion binding"/>
    <property type="evidence" value="ECO:0007669"/>
    <property type="project" value="UniProtKB-KW"/>
</dbReference>
<evidence type="ECO:0000313" key="7">
    <source>
        <dbReference type="Proteomes" id="UP000663829"/>
    </source>
</evidence>
<dbReference type="PANTHER" id="PTHR18874">
    <property type="entry name" value="CMF/LEK/CENP CELL DIVISION-RELATED"/>
    <property type="match status" value="1"/>
</dbReference>
<dbReference type="GO" id="GO:0005634">
    <property type="term" value="C:nucleus"/>
    <property type="evidence" value="ECO:0007669"/>
    <property type="project" value="TreeGrafter"/>
</dbReference>
<feature type="region of interest" description="Disordered" evidence="3">
    <location>
        <begin position="72"/>
        <end position="104"/>
    </location>
</feature>
<gene>
    <name evidence="5" type="ORF">GPM918_LOCUS23789</name>
    <name evidence="6" type="ORF">SRO942_LOCUS23788</name>
</gene>
<evidence type="ECO:0000256" key="2">
    <source>
        <dbReference type="SAM" id="Coils"/>
    </source>
</evidence>
<dbReference type="InterPro" id="IPR013087">
    <property type="entry name" value="Znf_C2H2_type"/>
</dbReference>
<feature type="coiled-coil region" evidence="2">
    <location>
        <begin position="138"/>
        <end position="179"/>
    </location>
</feature>
<dbReference type="PANTHER" id="PTHR18874:SF10">
    <property type="entry name" value="CENTROMERE PROTEIN F"/>
    <property type="match status" value="1"/>
</dbReference>
<dbReference type="GO" id="GO:0008017">
    <property type="term" value="F:microtubule binding"/>
    <property type="evidence" value="ECO:0007669"/>
    <property type="project" value="InterPro"/>
</dbReference>